<dbReference type="InterPro" id="IPR000408">
    <property type="entry name" value="Reg_chr_condens"/>
</dbReference>
<dbReference type="AlphaFoldDB" id="A0A401S7C1"/>
<organism evidence="9 10">
    <name type="scientific">Chiloscyllium punctatum</name>
    <name type="common">Brownbanded bambooshark</name>
    <name type="synonym">Hemiscyllium punctatum</name>
    <dbReference type="NCBI Taxonomy" id="137246"/>
    <lineage>
        <taxon>Eukaryota</taxon>
        <taxon>Metazoa</taxon>
        <taxon>Chordata</taxon>
        <taxon>Craniata</taxon>
        <taxon>Vertebrata</taxon>
        <taxon>Chondrichthyes</taxon>
        <taxon>Elasmobranchii</taxon>
        <taxon>Galeomorphii</taxon>
        <taxon>Galeoidea</taxon>
        <taxon>Orectolobiformes</taxon>
        <taxon>Hemiscylliidae</taxon>
        <taxon>Chiloscyllium</taxon>
    </lineage>
</organism>
<comment type="caution">
    <text evidence="9">The sequence shown here is derived from an EMBL/GenBank/DDBJ whole genome shotgun (WGS) entry which is preliminary data.</text>
</comment>
<evidence type="ECO:0000256" key="4">
    <source>
        <dbReference type="ARBA" id="ARBA00022737"/>
    </source>
</evidence>
<comment type="subcellular location">
    <subcellularLocation>
        <location evidence="1">Cytoplasm</location>
    </subcellularLocation>
</comment>
<dbReference type="SUPFAM" id="SSF56204">
    <property type="entry name" value="Hect, E3 ligase catalytic domain"/>
    <property type="match status" value="1"/>
</dbReference>
<feature type="repeat" description="RCC1" evidence="7">
    <location>
        <begin position="245"/>
        <end position="296"/>
    </location>
</feature>
<dbReference type="InterPro" id="IPR000569">
    <property type="entry name" value="HECT_dom"/>
</dbReference>
<evidence type="ECO:0000256" key="7">
    <source>
        <dbReference type="PROSITE-ProRule" id="PRU00235"/>
    </source>
</evidence>
<dbReference type="STRING" id="137246.A0A401S7C1"/>
<accession>A0A401S7C1</accession>
<feature type="repeat" description="RCC1" evidence="7">
    <location>
        <begin position="85"/>
        <end position="139"/>
    </location>
</feature>
<dbReference type="FunFam" id="3.30.2160.10:FF:000004">
    <property type="entry name" value="probable E3 ubiquitin-protein ligase HERC4 isoform X1"/>
    <property type="match status" value="1"/>
</dbReference>
<dbReference type="Pfam" id="PF00632">
    <property type="entry name" value="HECT"/>
    <property type="match status" value="1"/>
</dbReference>
<dbReference type="GO" id="GO:0016567">
    <property type="term" value="P:protein ubiquitination"/>
    <property type="evidence" value="ECO:0007669"/>
    <property type="project" value="TreeGrafter"/>
</dbReference>
<dbReference type="FunFam" id="3.30.2410.10:FF:000003">
    <property type="entry name" value="probable E3 ubiquitin-protein ligase HERC4 isoform X1"/>
    <property type="match status" value="1"/>
</dbReference>
<dbReference type="OrthoDB" id="5981550at2759"/>
<keyword evidence="4" id="KW-0677">Repeat</keyword>
<dbReference type="OMA" id="TWKMFLP"/>
<dbReference type="GO" id="GO:0006511">
    <property type="term" value="P:ubiquitin-dependent protein catabolic process"/>
    <property type="evidence" value="ECO:0007669"/>
    <property type="project" value="TreeGrafter"/>
</dbReference>
<dbReference type="PRINTS" id="PR00633">
    <property type="entry name" value="RCCNDNSATION"/>
</dbReference>
<sequence length="980" mass="110238">MLCWGELASGSGQNPCSPSEEILKGERVQHVCSREGVTVFVLENGKVYTRARGWKRKSKPGNFHHFKEQKIHFADSGSSHILFLSKVGSLYCSQVNSRQLETQAKEFPILKPQLLKGLSDRKIIQVACGNNHSLALTKDSQIFAWGQNTYGQLGVGMDNVSQHSPQSVISLMGMPVAQIAAGGDHSFALSLSGTVFGWGRNNHGQLGLKDTEGRQKPSHVKLLDCKKVVHIACGEEHTAVLTKDGLVFTFGAGSYGQLGHNSTEDETKPHLVGYLFGKKASQIACGSYHTLVFIPSSGKIYSFGCGEKGQLGNRETKDQLVPLPVNIMDMVNKNGNGHTTKSVVRRIFAGGDQSFAACSRAVDLVSSTDQSALNTLRQTTTVGKLLKQELNKITKKAIIQAFSSPQALCGSFLDVRKDGHFKTNGVTSGLDLSAMYLSFLNLPKTLNLQVKNAVQNNLIPSLPQSPTCVETLRVYIIIPELIAVLDKSEDSATLLESLNRSILSLEDSYFKILERWWCTMPYYFFLRLVRMYQKESHRLLQLTMTGASKSNPQLHNSLKILQTLYQVNLSRDSKISVRNCYIPVMKMLKDSLTVLQQLVPYPCIFDLETKLELLNLESIILKKNILQPILRLCVSRMSIFQDGLQELRRIQSAAYYAAVEVRFKGEPCYGPGVSQEFFTLFTQELYNNKRIFKLKKSSELLWFPNREPEIDNAFYLVGILCGLAVSNGFICTFHFPLALYKKLLSVPPTLEDLKELSPTLGTSLQGVLDYEYDDIETILCHDFTVNKKTADGKIIQQELIPDGSKIPVQKHNRKQYVDAVVDYKLNTSVKKQFEAFSRGFRSCYSLPVVDTFLPEELRDVIQGSTRYEWELLEQNARYFEYQNTDRAVRNFWQVFESLPEEKKKRFLAFLSGTERIPAGGIQNYCIKILKSRTDEPDSSYPRAYTCTMSLELPNYSSIEILREKLLHAIEFSEEFNAQPP</sequence>
<dbReference type="SMART" id="SM00119">
    <property type="entry name" value="HECTc"/>
    <property type="match status" value="1"/>
</dbReference>
<feature type="repeat" description="RCC1" evidence="7">
    <location>
        <begin position="140"/>
        <end position="192"/>
    </location>
</feature>
<dbReference type="GO" id="GO:0005737">
    <property type="term" value="C:cytoplasm"/>
    <property type="evidence" value="ECO:0007669"/>
    <property type="project" value="UniProtKB-SubCell"/>
</dbReference>
<feature type="repeat" description="RCC1" evidence="7">
    <location>
        <begin position="193"/>
        <end position="244"/>
    </location>
</feature>
<feature type="domain" description="HECT" evidence="8">
    <location>
        <begin position="672"/>
        <end position="978"/>
    </location>
</feature>
<evidence type="ECO:0000313" key="9">
    <source>
        <dbReference type="EMBL" id="GCC26294.1"/>
    </source>
</evidence>
<evidence type="ECO:0000256" key="5">
    <source>
        <dbReference type="ARBA" id="ARBA00022786"/>
    </source>
</evidence>
<dbReference type="InterPro" id="IPR051709">
    <property type="entry name" value="Ub-ligase/GTPase-reg"/>
</dbReference>
<keyword evidence="2" id="KW-0963">Cytoplasm</keyword>
<protein>
    <recommendedName>
        <fullName evidence="8">HECT domain-containing protein</fullName>
    </recommendedName>
</protein>
<dbReference type="PANTHER" id="PTHR45622:SF73">
    <property type="entry name" value="E3 UBIQUITIN-PROTEIN LIGASE HERC4-LIKE ISOFORM X1-RELATED"/>
    <property type="match status" value="1"/>
</dbReference>
<evidence type="ECO:0000256" key="2">
    <source>
        <dbReference type="ARBA" id="ARBA00022490"/>
    </source>
</evidence>
<dbReference type="Gene3D" id="3.90.1750.10">
    <property type="entry name" value="Hect, E3 ligase catalytic domains"/>
    <property type="match status" value="1"/>
</dbReference>
<keyword evidence="3" id="KW-0808">Transferase</keyword>
<evidence type="ECO:0000313" key="10">
    <source>
        <dbReference type="Proteomes" id="UP000287033"/>
    </source>
</evidence>
<dbReference type="InterPro" id="IPR035983">
    <property type="entry name" value="Hect_E3_ubiquitin_ligase"/>
</dbReference>
<dbReference type="CDD" id="cd00078">
    <property type="entry name" value="HECTc"/>
    <property type="match status" value="1"/>
</dbReference>
<feature type="active site" description="Glycyl thioester intermediate" evidence="6">
    <location>
        <position position="946"/>
    </location>
</feature>
<dbReference type="SUPFAM" id="SSF50985">
    <property type="entry name" value="RCC1/BLIP-II"/>
    <property type="match status" value="1"/>
</dbReference>
<feature type="repeat" description="RCC1" evidence="7">
    <location>
        <begin position="298"/>
        <end position="360"/>
    </location>
</feature>
<dbReference type="Pfam" id="PF25390">
    <property type="entry name" value="WD40_RLD"/>
    <property type="match status" value="1"/>
</dbReference>
<dbReference type="GO" id="GO:0061630">
    <property type="term" value="F:ubiquitin protein ligase activity"/>
    <property type="evidence" value="ECO:0007669"/>
    <property type="project" value="TreeGrafter"/>
</dbReference>
<dbReference type="PROSITE" id="PS00626">
    <property type="entry name" value="RCC1_2"/>
    <property type="match status" value="3"/>
</dbReference>
<reference evidence="9 10" key="1">
    <citation type="journal article" date="2018" name="Nat. Ecol. Evol.">
        <title>Shark genomes provide insights into elasmobranch evolution and the origin of vertebrates.</title>
        <authorList>
            <person name="Hara Y"/>
            <person name="Yamaguchi K"/>
            <person name="Onimaru K"/>
            <person name="Kadota M"/>
            <person name="Koyanagi M"/>
            <person name="Keeley SD"/>
            <person name="Tatsumi K"/>
            <person name="Tanaka K"/>
            <person name="Motone F"/>
            <person name="Kageyama Y"/>
            <person name="Nozu R"/>
            <person name="Adachi N"/>
            <person name="Nishimura O"/>
            <person name="Nakagawa R"/>
            <person name="Tanegashima C"/>
            <person name="Kiyatake I"/>
            <person name="Matsumoto R"/>
            <person name="Murakumo K"/>
            <person name="Nishida K"/>
            <person name="Terakita A"/>
            <person name="Kuratani S"/>
            <person name="Sato K"/>
            <person name="Hyodo S Kuraku.S."/>
        </authorList>
    </citation>
    <scope>NUCLEOTIDE SEQUENCE [LARGE SCALE GENOMIC DNA]</scope>
</reference>
<dbReference type="PROSITE" id="PS50012">
    <property type="entry name" value="RCC1_3"/>
    <property type="match status" value="5"/>
</dbReference>
<evidence type="ECO:0000256" key="3">
    <source>
        <dbReference type="ARBA" id="ARBA00022679"/>
    </source>
</evidence>
<dbReference type="EMBL" id="BEZZ01000117">
    <property type="protein sequence ID" value="GCC26294.1"/>
    <property type="molecule type" value="Genomic_DNA"/>
</dbReference>
<gene>
    <name evidence="9" type="ORF">chiPu_0004710</name>
</gene>
<dbReference type="Gene3D" id="3.30.2160.10">
    <property type="entry name" value="Hect, E3 ligase catalytic domain"/>
    <property type="match status" value="1"/>
</dbReference>
<dbReference type="InterPro" id="IPR009091">
    <property type="entry name" value="RCC1/BLIP-II"/>
</dbReference>
<name>A0A401S7C1_CHIPU</name>
<evidence type="ECO:0000259" key="8">
    <source>
        <dbReference type="PROSITE" id="PS50237"/>
    </source>
</evidence>
<evidence type="ECO:0000256" key="6">
    <source>
        <dbReference type="PROSITE-ProRule" id="PRU00104"/>
    </source>
</evidence>
<dbReference type="Gene3D" id="2.130.10.30">
    <property type="entry name" value="Regulator of chromosome condensation 1/beta-lactamase-inhibitor protein II"/>
    <property type="match status" value="2"/>
</dbReference>
<dbReference type="InterPro" id="IPR058923">
    <property type="entry name" value="RCC1-like_dom"/>
</dbReference>
<dbReference type="PANTHER" id="PTHR45622">
    <property type="entry name" value="UBIQUITIN-PROTEIN LIGASE E3A-RELATED"/>
    <property type="match status" value="1"/>
</dbReference>
<dbReference type="Gene3D" id="3.30.2410.10">
    <property type="entry name" value="Hect, E3 ligase catalytic domain"/>
    <property type="match status" value="1"/>
</dbReference>
<keyword evidence="5 6" id="KW-0833">Ubl conjugation pathway</keyword>
<dbReference type="PROSITE" id="PS50237">
    <property type="entry name" value="HECT"/>
    <property type="match status" value="1"/>
</dbReference>
<evidence type="ECO:0000256" key="1">
    <source>
        <dbReference type="ARBA" id="ARBA00004496"/>
    </source>
</evidence>
<proteinExistence type="predicted"/>
<dbReference type="Proteomes" id="UP000287033">
    <property type="component" value="Unassembled WGS sequence"/>
</dbReference>
<keyword evidence="10" id="KW-1185">Reference proteome</keyword>